<evidence type="ECO:0000313" key="1">
    <source>
        <dbReference type="EMBL" id="EOA95461.1"/>
    </source>
</evidence>
<protein>
    <submittedName>
        <fullName evidence="1">Uncharacterized protein</fullName>
    </submittedName>
</protein>
<sequence>MNELNLLHSTCMSVITLGFSPVVHTSQKEICSICLPSLNLTGITGSENICGPSACDERTVIFWFDRQSIRDHLVSTGSDSHISKTLDGINSLSSVDFTGVGELHILDMCFPDSEKEVGYTKAIVLCEYYQCINPNNCSSGKLGPQISVDLLEHFWVKHIDLKALILKRGEYGSMGCRATLCTELNQVQVLQKMKLLDAIAVLYVISSNFGYLCQLIRAFLLLTFCLKHNSYLNRYYLVSFSGSVVSAKDYDCLISPLNMFMCAYDVNMLTPKLLLHLPWRVILVMDDSGFRLHSSLKKCIFSMIDEHYNFEETGKPISSVTPVFINGAHHHVPADFISPLEFDQKYPVVKTTLAAVPERPKRNNSVIYGVVIRVEKMVDINKEGGDLRVWPWGLESPVVEITLDS</sequence>
<accession>R0JET3</accession>
<evidence type="ECO:0000313" key="2">
    <source>
        <dbReference type="Proteomes" id="UP000296049"/>
    </source>
</evidence>
<reference evidence="2" key="1">
    <citation type="journal article" date="2013" name="Nat. Genet.">
        <title>The duck genome and transcriptome provide insight into an avian influenza virus reservoir species.</title>
        <authorList>
            <person name="Huang Y."/>
            <person name="Li Y."/>
            <person name="Burt D.W."/>
            <person name="Chen H."/>
            <person name="Zhang Y."/>
            <person name="Qian W."/>
            <person name="Kim H."/>
            <person name="Gan S."/>
            <person name="Zhao Y."/>
            <person name="Li J."/>
            <person name="Yi K."/>
            <person name="Feng H."/>
            <person name="Zhu P."/>
            <person name="Li B."/>
            <person name="Liu Q."/>
            <person name="Fairley S."/>
            <person name="Magor K.E."/>
            <person name="Du Z."/>
            <person name="Hu X."/>
            <person name="Goodman L."/>
            <person name="Tafer H."/>
            <person name="Vignal A."/>
            <person name="Lee T."/>
            <person name="Kim K.W."/>
            <person name="Sheng Z."/>
            <person name="An Y."/>
            <person name="Searle S."/>
            <person name="Herrero J."/>
            <person name="Groenen M.A."/>
            <person name="Crooijmans R.P."/>
            <person name="Faraut T."/>
            <person name="Cai Q."/>
            <person name="Webster R.G."/>
            <person name="Aldridge J.R."/>
            <person name="Warren W.C."/>
            <person name="Bartschat S."/>
            <person name="Kehr S."/>
            <person name="Marz M."/>
            <person name="Stadler P.F."/>
            <person name="Smith J."/>
            <person name="Kraus R.H."/>
            <person name="Zhao Y."/>
            <person name="Ren L."/>
            <person name="Fei J."/>
            <person name="Morisson M."/>
            <person name="Kaiser P."/>
            <person name="Griffin D.K."/>
            <person name="Rao M."/>
            <person name="Pitel F."/>
            <person name="Wang J."/>
            <person name="Li N."/>
        </authorList>
    </citation>
    <scope>NUCLEOTIDE SEQUENCE [LARGE SCALE GENOMIC DNA]</scope>
</reference>
<organism evidence="1 2">
    <name type="scientific">Anas platyrhynchos</name>
    <name type="common">Mallard</name>
    <name type="synonym">Anas boschas</name>
    <dbReference type="NCBI Taxonomy" id="8839"/>
    <lineage>
        <taxon>Eukaryota</taxon>
        <taxon>Metazoa</taxon>
        <taxon>Chordata</taxon>
        <taxon>Craniata</taxon>
        <taxon>Vertebrata</taxon>
        <taxon>Euteleostomi</taxon>
        <taxon>Archelosauria</taxon>
        <taxon>Archosauria</taxon>
        <taxon>Dinosauria</taxon>
        <taxon>Saurischia</taxon>
        <taxon>Theropoda</taxon>
        <taxon>Coelurosauria</taxon>
        <taxon>Aves</taxon>
        <taxon>Neognathae</taxon>
        <taxon>Galloanserae</taxon>
        <taxon>Anseriformes</taxon>
        <taxon>Anatidae</taxon>
        <taxon>Anatinae</taxon>
        <taxon>Anas</taxon>
    </lineage>
</organism>
<gene>
    <name evidence="1" type="ORF">Anapl_17839</name>
</gene>
<dbReference type="EMBL" id="KB744293">
    <property type="protein sequence ID" value="EOA95461.1"/>
    <property type="molecule type" value="Genomic_DNA"/>
</dbReference>
<dbReference type="Proteomes" id="UP000296049">
    <property type="component" value="Unassembled WGS sequence"/>
</dbReference>
<keyword evidence="2" id="KW-1185">Reference proteome</keyword>
<proteinExistence type="predicted"/>
<name>R0JET3_ANAPL</name>
<dbReference type="AlphaFoldDB" id="R0JET3"/>